<dbReference type="EMBL" id="CALLCH030000010">
    <property type="protein sequence ID" value="CAI4214088.1"/>
    <property type="molecule type" value="Genomic_DNA"/>
</dbReference>
<gene>
    <name evidence="8" type="ORF">PPNO1_LOCUS3821</name>
</gene>
<evidence type="ECO:0000256" key="1">
    <source>
        <dbReference type="ARBA" id="ARBA00004141"/>
    </source>
</evidence>
<name>A0A9P1H176_9PEZI</name>
<feature type="transmembrane region" description="Helical" evidence="6">
    <location>
        <begin position="97"/>
        <end position="117"/>
    </location>
</feature>
<dbReference type="Proteomes" id="UP000838763">
    <property type="component" value="Unassembled WGS sequence"/>
</dbReference>
<organism evidence="8 9">
    <name type="scientific">Parascedosporium putredinis</name>
    <dbReference type="NCBI Taxonomy" id="1442378"/>
    <lineage>
        <taxon>Eukaryota</taxon>
        <taxon>Fungi</taxon>
        <taxon>Dikarya</taxon>
        <taxon>Ascomycota</taxon>
        <taxon>Pezizomycotina</taxon>
        <taxon>Sordariomycetes</taxon>
        <taxon>Hypocreomycetidae</taxon>
        <taxon>Microascales</taxon>
        <taxon>Microascaceae</taxon>
        <taxon>Parascedosporium</taxon>
    </lineage>
</organism>
<keyword evidence="2 6" id="KW-0812">Transmembrane</keyword>
<keyword evidence="3 6" id="KW-1133">Transmembrane helix</keyword>
<dbReference type="PANTHER" id="PTHR33048">
    <property type="entry name" value="PTH11-LIKE INTEGRAL MEMBRANE PROTEIN (AFU_ORTHOLOGUE AFUA_5G11245)"/>
    <property type="match status" value="1"/>
</dbReference>
<dbReference type="GO" id="GO:0016020">
    <property type="term" value="C:membrane"/>
    <property type="evidence" value="ECO:0007669"/>
    <property type="project" value="UniProtKB-SubCell"/>
</dbReference>
<dbReference type="AlphaFoldDB" id="A0A9P1H176"/>
<evidence type="ECO:0000256" key="6">
    <source>
        <dbReference type="SAM" id="Phobius"/>
    </source>
</evidence>
<comment type="caution">
    <text evidence="8">The sequence shown here is derived from an EMBL/GenBank/DDBJ whole genome shotgun (WGS) entry which is preliminary data.</text>
</comment>
<keyword evidence="4 6" id="KW-0472">Membrane</keyword>
<sequence>MDQEEASRDQQVPDIGPLLNRTIWLLAGIASLFLGLRLYSKISRGRSLWWDDHFLIISLLALLASTSLQSVCVSLDLGKPNYAINLATLQDMSMYSYIAGFLSILAVLWSKVSFALTLLSISTGRTKRWLWLIIISTNVVLGVNATGQWIQCWPVQRLWDITVRGECWPKRTVEIIGTTGTGKAKDDVAKD</sequence>
<dbReference type="OrthoDB" id="5417887at2759"/>
<feature type="domain" description="Rhodopsin" evidence="7">
    <location>
        <begin position="36"/>
        <end position="172"/>
    </location>
</feature>
<evidence type="ECO:0000256" key="2">
    <source>
        <dbReference type="ARBA" id="ARBA00022692"/>
    </source>
</evidence>
<evidence type="ECO:0000259" key="7">
    <source>
        <dbReference type="Pfam" id="PF20684"/>
    </source>
</evidence>
<comment type="subcellular location">
    <subcellularLocation>
        <location evidence="1">Membrane</location>
        <topology evidence="1">Multi-pass membrane protein</topology>
    </subcellularLocation>
</comment>
<dbReference type="InterPro" id="IPR052337">
    <property type="entry name" value="SAT4-like"/>
</dbReference>
<evidence type="ECO:0000313" key="8">
    <source>
        <dbReference type="EMBL" id="CAI4214088.1"/>
    </source>
</evidence>
<dbReference type="InterPro" id="IPR049326">
    <property type="entry name" value="Rhodopsin_dom_fungi"/>
</dbReference>
<protein>
    <recommendedName>
        <fullName evidence="7">Rhodopsin domain-containing protein</fullName>
    </recommendedName>
</protein>
<feature type="transmembrane region" description="Helical" evidence="6">
    <location>
        <begin position="54"/>
        <end position="77"/>
    </location>
</feature>
<feature type="transmembrane region" description="Helical" evidence="6">
    <location>
        <begin position="23"/>
        <end position="42"/>
    </location>
</feature>
<evidence type="ECO:0000256" key="4">
    <source>
        <dbReference type="ARBA" id="ARBA00023136"/>
    </source>
</evidence>
<keyword evidence="9" id="KW-1185">Reference proteome</keyword>
<evidence type="ECO:0000256" key="5">
    <source>
        <dbReference type="ARBA" id="ARBA00038359"/>
    </source>
</evidence>
<comment type="similarity">
    <text evidence="5">Belongs to the SAT4 family.</text>
</comment>
<evidence type="ECO:0000256" key="3">
    <source>
        <dbReference type="ARBA" id="ARBA00022989"/>
    </source>
</evidence>
<dbReference type="Pfam" id="PF20684">
    <property type="entry name" value="Fung_rhodopsin"/>
    <property type="match status" value="1"/>
</dbReference>
<dbReference type="PANTHER" id="PTHR33048:SF42">
    <property type="entry name" value="INTEGRAL MEMBRANE PROTEIN"/>
    <property type="match status" value="1"/>
</dbReference>
<proteinExistence type="inferred from homology"/>
<feature type="transmembrane region" description="Helical" evidence="6">
    <location>
        <begin position="129"/>
        <end position="150"/>
    </location>
</feature>
<accession>A0A9P1H176</accession>
<evidence type="ECO:0000313" key="9">
    <source>
        <dbReference type="Proteomes" id="UP000838763"/>
    </source>
</evidence>
<reference evidence="8" key="1">
    <citation type="submission" date="2022-11" db="EMBL/GenBank/DDBJ databases">
        <authorList>
            <person name="Scott C."/>
            <person name="Bruce N."/>
        </authorList>
    </citation>
    <scope>NUCLEOTIDE SEQUENCE</scope>
</reference>